<evidence type="ECO:0000259" key="1">
    <source>
        <dbReference type="SMART" id="SM01037"/>
    </source>
</evidence>
<evidence type="ECO:0000313" key="3">
    <source>
        <dbReference type="Proteomes" id="UP000029121"/>
    </source>
</evidence>
<dbReference type="eggNOG" id="ENOG502RN75">
    <property type="taxonomic scope" value="Eukaryota"/>
</dbReference>
<proteinExistence type="predicted"/>
<dbReference type="EMBL" id="KB870805">
    <property type="protein sequence ID" value="EOA37165.1"/>
    <property type="molecule type" value="Genomic_DNA"/>
</dbReference>
<dbReference type="AlphaFoldDB" id="R0IFR8"/>
<evidence type="ECO:0000313" key="2">
    <source>
        <dbReference type="EMBL" id="EOA37165.1"/>
    </source>
</evidence>
<dbReference type="STRING" id="81985.R0IFR8"/>
<dbReference type="Pfam" id="PF00407">
    <property type="entry name" value="Bet_v_1"/>
    <property type="match status" value="1"/>
</dbReference>
<gene>
    <name evidence="2" type="ORF">CARUB_v10010497mg</name>
</gene>
<dbReference type="InterPro" id="IPR000916">
    <property type="entry name" value="Bet_v_I/MLP"/>
</dbReference>
<dbReference type="SMART" id="SM01037">
    <property type="entry name" value="Bet_v_1"/>
    <property type="match status" value="1"/>
</dbReference>
<dbReference type="Gene3D" id="3.30.530.20">
    <property type="match status" value="1"/>
</dbReference>
<dbReference type="GO" id="GO:0006952">
    <property type="term" value="P:defense response"/>
    <property type="evidence" value="ECO:0007669"/>
    <property type="project" value="InterPro"/>
</dbReference>
<dbReference type="CDD" id="cd07816">
    <property type="entry name" value="Bet_v1-like"/>
    <property type="match status" value="1"/>
</dbReference>
<feature type="domain" description="Bet v I/Major latex protein" evidence="1">
    <location>
        <begin position="12"/>
        <end position="163"/>
    </location>
</feature>
<dbReference type="SUPFAM" id="SSF55961">
    <property type="entry name" value="Bet v1-like"/>
    <property type="match status" value="1"/>
</dbReference>
<accession>R0IFR8</accession>
<dbReference type="PANTHER" id="PTHR31907">
    <property type="entry name" value="MLP-LIKE PROTEIN 423"/>
    <property type="match status" value="1"/>
</dbReference>
<keyword evidence="3" id="KW-1185">Reference proteome</keyword>
<sequence length="164" mass="18419">MEAVEATPEMSALFGELVLDVEIRAPAGKFHHMLAGRPHHMSKATPNNIQRCDLHEGEWGKVGTIVTWNYVLDGQPKIAKDRIEAVEPEKNSITFSVIEGDLMNEFKSFVLKIQVTPKQGGPGSVVNWHGKYEKIDENVAHPENMLPFFKSMSKEIDEHLLSEV</sequence>
<dbReference type="Proteomes" id="UP000029121">
    <property type="component" value="Unassembled WGS sequence"/>
</dbReference>
<dbReference type="KEGG" id="crb:17899305"/>
<dbReference type="InterPro" id="IPR023393">
    <property type="entry name" value="START-like_dom_sf"/>
</dbReference>
<reference evidence="3" key="1">
    <citation type="journal article" date="2013" name="Nat. Genet.">
        <title>The Capsella rubella genome and the genomic consequences of rapid mating system evolution.</title>
        <authorList>
            <person name="Slotte T."/>
            <person name="Hazzouri K.M."/>
            <person name="Agren J.A."/>
            <person name="Koenig D."/>
            <person name="Maumus F."/>
            <person name="Guo Y.L."/>
            <person name="Steige K."/>
            <person name="Platts A.E."/>
            <person name="Escobar J.S."/>
            <person name="Newman L.K."/>
            <person name="Wang W."/>
            <person name="Mandakova T."/>
            <person name="Vello E."/>
            <person name="Smith L.M."/>
            <person name="Henz S.R."/>
            <person name="Steffen J."/>
            <person name="Takuno S."/>
            <person name="Brandvain Y."/>
            <person name="Coop G."/>
            <person name="Andolfatto P."/>
            <person name="Hu T.T."/>
            <person name="Blanchette M."/>
            <person name="Clark R.M."/>
            <person name="Quesneville H."/>
            <person name="Nordborg M."/>
            <person name="Gaut B.S."/>
            <person name="Lysak M.A."/>
            <person name="Jenkins J."/>
            <person name="Grimwood J."/>
            <person name="Chapman J."/>
            <person name="Prochnik S."/>
            <person name="Shu S."/>
            <person name="Rokhsar D."/>
            <person name="Schmutz J."/>
            <person name="Weigel D."/>
            <person name="Wright S.I."/>
        </authorList>
    </citation>
    <scope>NUCLEOTIDE SEQUENCE [LARGE SCALE GENOMIC DNA]</scope>
    <source>
        <strain evidence="3">cv. Monte Gargano</strain>
    </source>
</reference>
<protein>
    <recommendedName>
        <fullName evidence="1">Bet v I/Major latex protein domain-containing protein</fullName>
    </recommendedName>
</protein>
<dbReference type="InterPro" id="IPR051761">
    <property type="entry name" value="MLP-like_ligand-binding"/>
</dbReference>
<name>R0IFR8_9BRAS</name>
<organism evidence="2 3">
    <name type="scientific">Capsella rubella</name>
    <dbReference type="NCBI Taxonomy" id="81985"/>
    <lineage>
        <taxon>Eukaryota</taxon>
        <taxon>Viridiplantae</taxon>
        <taxon>Streptophyta</taxon>
        <taxon>Embryophyta</taxon>
        <taxon>Tracheophyta</taxon>
        <taxon>Spermatophyta</taxon>
        <taxon>Magnoliopsida</taxon>
        <taxon>eudicotyledons</taxon>
        <taxon>Gunneridae</taxon>
        <taxon>Pentapetalae</taxon>
        <taxon>rosids</taxon>
        <taxon>malvids</taxon>
        <taxon>Brassicales</taxon>
        <taxon>Brassicaceae</taxon>
        <taxon>Camelineae</taxon>
        <taxon>Capsella</taxon>
    </lineage>
</organism>
<dbReference type="OrthoDB" id="1858121at2759"/>